<evidence type="ECO:0000259" key="10">
    <source>
        <dbReference type="PROSITE" id="PS50039"/>
    </source>
</evidence>
<dbReference type="Pfam" id="PF00250">
    <property type="entry name" value="Forkhead"/>
    <property type="match status" value="1"/>
</dbReference>
<feature type="domain" description="Fork-head" evidence="10">
    <location>
        <begin position="371"/>
        <end position="467"/>
    </location>
</feature>
<feature type="compositionally biased region" description="Polar residues" evidence="8">
    <location>
        <begin position="124"/>
        <end position="145"/>
    </location>
</feature>
<evidence type="ECO:0000256" key="8">
    <source>
        <dbReference type="SAM" id="MobiDB-lite"/>
    </source>
</evidence>
<feature type="domain" description="FHA" evidence="9">
    <location>
        <begin position="186"/>
        <end position="240"/>
    </location>
</feature>
<feature type="compositionally biased region" description="Polar residues" evidence="8">
    <location>
        <begin position="91"/>
        <end position="101"/>
    </location>
</feature>
<dbReference type="EMBL" id="LR899015">
    <property type="protein sequence ID" value="CAD7093951.1"/>
    <property type="molecule type" value="Genomic_DNA"/>
</dbReference>
<keyword evidence="12" id="KW-1185">Reference proteome</keyword>
<name>A0A7R8Z2X5_HERIL</name>
<dbReference type="Proteomes" id="UP000594454">
    <property type="component" value="Chromosome 7"/>
</dbReference>
<feature type="compositionally biased region" description="Acidic residues" evidence="8">
    <location>
        <begin position="60"/>
        <end position="69"/>
    </location>
</feature>
<proteinExistence type="predicted"/>
<evidence type="ECO:0000313" key="12">
    <source>
        <dbReference type="Proteomes" id="UP000594454"/>
    </source>
</evidence>
<dbReference type="SUPFAM" id="SSF46785">
    <property type="entry name" value="Winged helix' DNA-binding domain"/>
    <property type="match status" value="1"/>
</dbReference>
<dbReference type="AlphaFoldDB" id="A0A7R8Z2X5"/>
<keyword evidence="4 7" id="KW-0238">DNA-binding</keyword>
<dbReference type="SMART" id="SM00339">
    <property type="entry name" value="FH"/>
    <property type="match status" value="1"/>
</dbReference>
<dbReference type="PROSITE" id="PS50039">
    <property type="entry name" value="FORK_HEAD_3"/>
    <property type="match status" value="1"/>
</dbReference>
<evidence type="ECO:0000256" key="1">
    <source>
        <dbReference type="ARBA" id="ARBA00004123"/>
    </source>
</evidence>
<accession>A0A7R8Z2X5</accession>
<evidence type="ECO:0000256" key="2">
    <source>
        <dbReference type="ARBA" id="ARBA00022473"/>
    </source>
</evidence>
<dbReference type="InterPro" id="IPR036390">
    <property type="entry name" value="WH_DNA-bd_sf"/>
</dbReference>
<evidence type="ECO:0008006" key="13">
    <source>
        <dbReference type="Google" id="ProtNLM"/>
    </source>
</evidence>
<dbReference type="PANTHER" id="PTHR45881:SF7">
    <property type="entry name" value="CHECKPOINT SUPPRESSOR 1-LIKE, ISOFORM A-RELATED"/>
    <property type="match status" value="1"/>
</dbReference>
<dbReference type="InParanoid" id="A0A7R8Z2X5"/>
<feature type="region of interest" description="Disordered" evidence="8">
    <location>
        <begin position="609"/>
        <end position="638"/>
    </location>
</feature>
<feature type="region of interest" description="Disordered" evidence="8">
    <location>
        <begin position="311"/>
        <end position="371"/>
    </location>
</feature>
<feature type="region of interest" description="Disordered" evidence="8">
    <location>
        <begin position="25"/>
        <end position="169"/>
    </location>
</feature>
<dbReference type="Gene3D" id="1.10.10.10">
    <property type="entry name" value="Winged helix-like DNA-binding domain superfamily/Winged helix DNA-binding domain"/>
    <property type="match status" value="1"/>
</dbReference>
<comment type="subcellular location">
    <subcellularLocation>
        <location evidence="1 7">Nucleus</location>
    </subcellularLocation>
</comment>
<keyword evidence="5" id="KW-0804">Transcription</keyword>
<feature type="compositionally biased region" description="Low complexity" evidence="8">
    <location>
        <begin position="25"/>
        <end position="35"/>
    </location>
</feature>
<dbReference type="GO" id="GO:0005634">
    <property type="term" value="C:nucleus"/>
    <property type="evidence" value="ECO:0007669"/>
    <property type="project" value="UniProtKB-SubCell"/>
</dbReference>
<keyword evidence="3" id="KW-0805">Transcription regulation</keyword>
<dbReference type="PANTHER" id="PTHR45881">
    <property type="entry name" value="CHECKPOINT SUPPRESSOR 1-LIKE, ISOFORM A-RELATED"/>
    <property type="match status" value="1"/>
</dbReference>
<evidence type="ECO:0000256" key="4">
    <source>
        <dbReference type="ARBA" id="ARBA00023125"/>
    </source>
</evidence>
<dbReference type="InterPro" id="IPR036388">
    <property type="entry name" value="WH-like_DNA-bd_sf"/>
</dbReference>
<organism evidence="11 12">
    <name type="scientific">Hermetia illucens</name>
    <name type="common">Black soldier fly</name>
    <dbReference type="NCBI Taxonomy" id="343691"/>
    <lineage>
        <taxon>Eukaryota</taxon>
        <taxon>Metazoa</taxon>
        <taxon>Ecdysozoa</taxon>
        <taxon>Arthropoda</taxon>
        <taxon>Hexapoda</taxon>
        <taxon>Insecta</taxon>
        <taxon>Pterygota</taxon>
        <taxon>Neoptera</taxon>
        <taxon>Endopterygota</taxon>
        <taxon>Diptera</taxon>
        <taxon>Brachycera</taxon>
        <taxon>Stratiomyomorpha</taxon>
        <taxon>Stratiomyidae</taxon>
        <taxon>Hermetiinae</taxon>
        <taxon>Hermetia</taxon>
    </lineage>
</organism>
<evidence type="ECO:0000313" key="11">
    <source>
        <dbReference type="EMBL" id="CAD7093951.1"/>
    </source>
</evidence>
<dbReference type="OrthoDB" id="691130at2759"/>
<feature type="compositionally biased region" description="Low complexity" evidence="8">
    <location>
        <begin position="346"/>
        <end position="355"/>
    </location>
</feature>
<sequence>MDCKNSANYEGTKMQRNLGTAAVYSLSPRSPSAESSCHHSQKHITDSEQPSFSPIKSEPDFDYTDEEEQSSNVMPCVDGRPHYPNEPQPALSFSTNSQQQYNNGNSACGGGNSDGGSFDSESNLNGTAQHSVSSTTNVQTASPTSWHPPGQLAQRHGDQRNNIPPPNTYGMLSHESQVLYITETCTEIGRNSSTSSVHFHVAKNSFVSRKHLKIIFNEQTGDFYLICLSKNGVFIDHMFQRRSTEAIKLPREGCTFRFPSTEIRIVFENFTDKFQMSNDDGGVGDEVRGNFKAVDNSNVILSPLKITIPKTEQKSPFPSPTGTISAANSCPTSPRGYQEYPSYHYNNNNNFQNGLLPPPPTTSASNNEHEKPPYSYAQLIVQSISAAPDKQLTLSGIYSFISKHYPYYRKEANKGWQNSIRHNLSLNRYFIKVARSQDEPGKGSFWRIDPSSEAKLIDQSYKKRRQRGSQCFRPPYGMPRSAPVSPSHIDNSRDNSPLRDIVLQSAPGSPGVSYQNNHNESHCGNEDNNYSSSHALKTTYPTIFGNSSSTNNYYTTTIPSNQQQSGSLKRHQTSSNSGNILHGGGGSSGANVTTSNILDIYDEIPEPEYSVSGAESADECESSKRQKSPNASERSATLAGNREDWEILFEQTKHPIRGRRNLQVCQVLQLI</sequence>
<dbReference type="Pfam" id="PF00498">
    <property type="entry name" value="FHA"/>
    <property type="match status" value="1"/>
</dbReference>
<evidence type="ECO:0000256" key="6">
    <source>
        <dbReference type="ARBA" id="ARBA00023242"/>
    </source>
</evidence>
<evidence type="ECO:0000259" key="9">
    <source>
        <dbReference type="PROSITE" id="PS50006"/>
    </source>
</evidence>
<dbReference type="InterPro" id="IPR030456">
    <property type="entry name" value="TF_fork_head_CS_2"/>
</dbReference>
<dbReference type="PROSITE" id="PS00658">
    <property type="entry name" value="FORK_HEAD_2"/>
    <property type="match status" value="1"/>
</dbReference>
<dbReference type="PRINTS" id="PR00053">
    <property type="entry name" value="FORKHEAD"/>
</dbReference>
<evidence type="ECO:0000256" key="3">
    <source>
        <dbReference type="ARBA" id="ARBA00023015"/>
    </source>
</evidence>
<evidence type="ECO:0000256" key="5">
    <source>
        <dbReference type="ARBA" id="ARBA00023163"/>
    </source>
</evidence>
<dbReference type="SUPFAM" id="SSF49879">
    <property type="entry name" value="SMAD/FHA domain"/>
    <property type="match status" value="1"/>
</dbReference>
<evidence type="ECO:0000256" key="7">
    <source>
        <dbReference type="PROSITE-ProRule" id="PRU00089"/>
    </source>
</evidence>
<keyword evidence="2" id="KW-0217">Developmental protein</keyword>
<reference evidence="11 12" key="1">
    <citation type="submission" date="2020-11" db="EMBL/GenBank/DDBJ databases">
        <authorList>
            <person name="Wallbank WR R."/>
            <person name="Pardo Diaz C."/>
            <person name="Kozak K."/>
            <person name="Martin S."/>
            <person name="Jiggins C."/>
            <person name="Moest M."/>
            <person name="Warren A I."/>
            <person name="Generalovic N T."/>
            <person name="Byers J.R.P. K."/>
            <person name="Montejo-Kovacevich G."/>
            <person name="Yen C E."/>
        </authorList>
    </citation>
    <scope>NUCLEOTIDE SEQUENCE [LARGE SCALE GENOMIC DNA]</scope>
</reference>
<feature type="DNA-binding region" description="Fork-head" evidence="7">
    <location>
        <begin position="371"/>
        <end position="467"/>
    </location>
</feature>
<dbReference type="InterPro" id="IPR000253">
    <property type="entry name" value="FHA_dom"/>
</dbReference>
<feature type="region of interest" description="Disordered" evidence="8">
    <location>
        <begin position="458"/>
        <end position="530"/>
    </location>
</feature>
<dbReference type="GO" id="GO:0000981">
    <property type="term" value="F:DNA-binding transcription factor activity, RNA polymerase II-specific"/>
    <property type="evidence" value="ECO:0007669"/>
    <property type="project" value="TreeGrafter"/>
</dbReference>
<dbReference type="Gene3D" id="2.60.200.20">
    <property type="match status" value="1"/>
</dbReference>
<dbReference type="FunCoup" id="A0A7R8Z2X5">
    <property type="interactions" value="1048"/>
</dbReference>
<dbReference type="GO" id="GO:0045893">
    <property type="term" value="P:positive regulation of DNA-templated transcription"/>
    <property type="evidence" value="ECO:0007669"/>
    <property type="project" value="UniProtKB-ARBA"/>
</dbReference>
<dbReference type="SMART" id="SM00240">
    <property type="entry name" value="FHA"/>
    <property type="match status" value="1"/>
</dbReference>
<protein>
    <recommendedName>
        <fullName evidence="13">Forkhead box protein K2</fullName>
    </recommendedName>
</protein>
<dbReference type="FunFam" id="1.10.10.10:FF:000030">
    <property type="entry name" value="Forkhead box protein K2"/>
    <property type="match status" value="1"/>
</dbReference>
<dbReference type="GO" id="GO:0000978">
    <property type="term" value="F:RNA polymerase II cis-regulatory region sequence-specific DNA binding"/>
    <property type="evidence" value="ECO:0007669"/>
    <property type="project" value="TreeGrafter"/>
</dbReference>
<feature type="compositionally biased region" description="Polar residues" evidence="8">
    <location>
        <begin position="314"/>
        <end position="332"/>
    </location>
</feature>
<dbReference type="PROSITE" id="PS50006">
    <property type="entry name" value="FHA_DOMAIN"/>
    <property type="match status" value="1"/>
</dbReference>
<feature type="region of interest" description="Disordered" evidence="8">
    <location>
        <begin position="554"/>
        <end position="589"/>
    </location>
</feature>
<dbReference type="InterPro" id="IPR008984">
    <property type="entry name" value="SMAD_FHA_dom_sf"/>
</dbReference>
<gene>
    <name evidence="11" type="ORF">HERILL_LOCUS16200</name>
</gene>
<keyword evidence="6 7" id="KW-0539">Nucleus</keyword>
<dbReference type="InterPro" id="IPR001766">
    <property type="entry name" value="Fork_head_dom"/>
</dbReference>